<dbReference type="Gene3D" id="3.30.379.10">
    <property type="entry name" value="Chitobiase/beta-hexosaminidase domain 2-like"/>
    <property type="match status" value="1"/>
</dbReference>
<dbReference type="PANTHER" id="PTHR13170">
    <property type="entry name" value="O-GLCNACASE"/>
    <property type="match status" value="1"/>
</dbReference>
<dbReference type="PROSITE" id="PS52009">
    <property type="entry name" value="GH84"/>
    <property type="match status" value="1"/>
</dbReference>
<dbReference type="InterPro" id="IPR044060">
    <property type="entry name" value="Bacterial_rp_domain"/>
</dbReference>
<feature type="domain" description="F5/8 type C" evidence="5">
    <location>
        <begin position="32"/>
        <end position="178"/>
    </location>
</feature>
<keyword evidence="2 3" id="KW-0326">Glycosidase</keyword>
<evidence type="ECO:0000259" key="6">
    <source>
        <dbReference type="PROSITE" id="PS52009"/>
    </source>
</evidence>
<feature type="active site" description="Proton donor" evidence="3">
    <location>
        <position position="466"/>
    </location>
</feature>
<keyword evidence="1 3" id="KW-0378">Hydrolase</keyword>
<dbReference type="InterPro" id="IPR011496">
    <property type="entry name" value="O-GlcNAcase_cat"/>
</dbReference>
<keyword evidence="4" id="KW-1133">Transmembrane helix</keyword>
<dbReference type="InterPro" id="IPR029018">
    <property type="entry name" value="Hex-like_dom2"/>
</dbReference>
<dbReference type="Gene3D" id="1.20.1270.70">
    <property type="entry name" value="Designed single chain three-helix bundle"/>
    <property type="match status" value="1"/>
</dbReference>
<feature type="domain" description="F5/8 type C" evidence="5">
    <location>
        <begin position="907"/>
        <end position="1077"/>
    </location>
</feature>
<evidence type="ECO:0000313" key="7">
    <source>
        <dbReference type="EMBL" id="OUQ06506.1"/>
    </source>
</evidence>
<dbReference type="PANTHER" id="PTHR13170:SF16">
    <property type="entry name" value="PROTEIN O-GLCNACASE"/>
    <property type="match status" value="1"/>
</dbReference>
<dbReference type="SUPFAM" id="SSF51445">
    <property type="entry name" value="(Trans)glycosidases"/>
    <property type="match status" value="1"/>
</dbReference>
<keyword evidence="4" id="KW-0472">Membrane</keyword>
<dbReference type="EMBL" id="NFLB01000001">
    <property type="protein sequence ID" value="OUQ06506.1"/>
    <property type="molecule type" value="Genomic_DNA"/>
</dbReference>
<name>A0A1Y4QMG9_9FIRM</name>
<dbReference type="Gene3D" id="1.20.1270.90">
    <property type="entry name" value="AF1782-like"/>
    <property type="match status" value="3"/>
</dbReference>
<evidence type="ECO:0000256" key="3">
    <source>
        <dbReference type="PROSITE-ProRule" id="PRU01353"/>
    </source>
</evidence>
<dbReference type="GO" id="GO:1901135">
    <property type="term" value="P:carbohydrate derivative metabolic process"/>
    <property type="evidence" value="ECO:0007669"/>
    <property type="project" value="UniProtKB-ARBA"/>
</dbReference>
<sequence length="1485" mass="165281">MLKLNNLYQEREMKRIIKCITVIAVSICMIFSTNINIRAANTNLALNKTVTASDVETGTSFTANLAVDGNSNTRWASNPDYNTTKSPKWLKIDFGAETVFDMVDVQWEQQNIQSFELQVSNDDAQWQTVYTRNSAPNSKLDSVVLDTAASARYLRVYITDYNGDWPSVSIFEVSVYNSKEVPVESDDNYEIYPIPQKVTDYDTTVELTNEINVIKEDGIDEVTKNRIDEVLTEHQLTPVYSTEPASDKINLYVGINGSEGLADKHADIPRDVFAEGENKYDMHVVKVFEDGDIVILGKDNDAAFYGLATLEQMLDQTEDNQLKVSVFEDYAFQKYRGAVEGYYGYPWSVDGTLSWFDFAKRYKMNIFLYGPKSDPYHLGKWDEDYPLEVSPEDSKNGVRTQEEMAQYAAKAAECNVDFVWVAHPAMQKPIDFTDETTIAEGIERLMTKFDHMYQLGVRQFGIFVDDISEAEAAKSADMQIYMLNQVQNRLYEKYNQEGTLEENKVKPLFFTPAWYTTRSGGAAQNLPKFKAVHPDVEICFTGDNVFSDISNASATTFKEWIGRTPVMWWNYSVNDAEDSVFFTNPINFDYSQDPNPTNIEGILSNPMNFSEASKVSFFGIADYTWNPQTFNAQENWENSFDAIIPDDPEMAQALKVAYGNLNDDYVPMDVQKAIAGYSASDRNSQIRLKEKMYEIIDAIDKVETLKDSDNPAYRLIVEEAQTSFNKLYDMACAIGGSMAVISSDDPIEQIRGYYMATAAKERLDIPRNKRYQIVSLEGAGEDIYNSILQATASDAGLKPFIDTAINTISDFDPSGVDTSNVQINSITIEPNENVEVKQGATCQFSAKVEGNYESINEVNWSVEQATGEETTINKNGILTVDGNELSPTIIVKATSAYDDSKVATLTVKITDREYIDPTIPVNLGPTAKILGSTGQSAKGEEPENLFDELDTTKWCTGNSLSKNQWAAFDLGSVKQISQWQVVGGGIEHPLYIPAAYSLQVLKDPNPSESDLANMSYLGNNDNWQIVAEYTNNTENVTNYKFEEPVEGRYFRLFVADACQPGAPYPSTRIFETRIYGVDKEIVARCHKLTIDDSIVNGSITTDAQNYEEGAKVNIGIHPNEGYQLKEGSLKYNDTVITGTSFIMPNTDVVLSAEFEKISEGQEADKTALKVAVDRANAVTDEQLENVIPVVVEEFNAARDEANVIYNDADATQTEVDNAVARLVEVMQKLEFYKGDKTALKIAIDLADQANLDNVIPVVVEEFNAALQEAKDVYADENAMQPEVNAAFDRLAEAMHMLDFKQGDKTALKAFIDKVTGLDSSKYTESTWTAFDKELDEANVVYNDENAMQEEVNNAYSELVTAFLNLRLIPDKSLLEDLINKAEGLDKANYTKASFDGLTKALDEAKVVFENPNATQEEVDSAKDVLAKALAGLQTVTTDSAVKTPVNKGDTTVSVKTGDDALAGTLAGLALLSIAGTKVLKKKEND</sequence>
<dbReference type="RefSeq" id="WP_087253897.1">
    <property type="nucleotide sequence ID" value="NZ_NFLB01000001.1"/>
</dbReference>
<dbReference type="Gene3D" id="3.20.20.80">
    <property type="entry name" value="Glycosidases"/>
    <property type="match status" value="1"/>
</dbReference>
<evidence type="ECO:0000313" key="8">
    <source>
        <dbReference type="Proteomes" id="UP000196258"/>
    </source>
</evidence>
<comment type="caution">
    <text evidence="7">The sequence shown here is derived from an EMBL/GenBank/DDBJ whole genome shotgun (WGS) entry which is preliminary data.</text>
</comment>
<dbReference type="Pfam" id="PF18998">
    <property type="entry name" value="Flg_new_2"/>
    <property type="match status" value="1"/>
</dbReference>
<keyword evidence="4" id="KW-0812">Transmembrane</keyword>
<dbReference type="Proteomes" id="UP000196258">
    <property type="component" value="Unassembled WGS sequence"/>
</dbReference>
<protein>
    <recommendedName>
        <fullName evidence="9">F5/8 type C domain-containing protein</fullName>
    </recommendedName>
</protein>
<dbReference type="SUPFAM" id="SSF49785">
    <property type="entry name" value="Galactose-binding domain-like"/>
    <property type="match status" value="2"/>
</dbReference>
<proteinExistence type="inferred from homology"/>
<comment type="similarity">
    <text evidence="3">Belongs to the glycosyl hydrolase 84 family.</text>
</comment>
<dbReference type="Pfam" id="PF22633">
    <property type="entry name" value="F5_F8_type_C_2"/>
    <property type="match status" value="1"/>
</dbReference>
<organism evidence="7 8">
    <name type="scientific">Thomasclavelia spiroformis</name>
    <dbReference type="NCBI Taxonomy" id="29348"/>
    <lineage>
        <taxon>Bacteria</taxon>
        <taxon>Bacillati</taxon>
        <taxon>Bacillota</taxon>
        <taxon>Erysipelotrichia</taxon>
        <taxon>Erysipelotrichales</taxon>
        <taxon>Coprobacillaceae</taxon>
        <taxon>Thomasclavelia</taxon>
    </lineage>
</organism>
<dbReference type="Gene3D" id="2.60.120.260">
    <property type="entry name" value="Galactose-binding domain-like"/>
    <property type="match status" value="2"/>
</dbReference>
<evidence type="ECO:0000256" key="2">
    <source>
        <dbReference type="ARBA" id="ARBA00023295"/>
    </source>
</evidence>
<feature type="domain" description="GH84" evidence="6">
    <location>
        <begin position="334"/>
        <end position="628"/>
    </location>
</feature>
<dbReference type="InterPro" id="IPR015882">
    <property type="entry name" value="HEX_bac_N"/>
</dbReference>
<dbReference type="InterPro" id="IPR008979">
    <property type="entry name" value="Galactose-bd-like_sf"/>
</dbReference>
<dbReference type="SUPFAM" id="SSF55545">
    <property type="entry name" value="beta-N-acetylhexosaminidase-like domain"/>
    <property type="match status" value="1"/>
</dbReference>
<gene>
    <name evidence="7" type="ORF">B5E91_00855</name>
</gene>
<dbReference type="Pfam" id="PF02838">
    <property type="entry name" value="Glyco_hydro_20b"/>
    <property type="match status" value="1"/>
</dbReference>
<dbReference type="InterPro" id="IPR051822">
    <property type="entry name" value="Glycosyl_Hydrolase_84"/>
</dbReference>
<reference evidence="8" key="1">
    <citation type="submission" date="2017-04" db="EMBL/GenBank/DDBJ databases">
        <title>Function of individual gut microbiota members based on whole genome sequencing of pure cultures obtained from chicken caecum.</title>
        <authorList>
            <person name="Medvecky M."/>
            <person name="Cejkova D."/>
            <person name="Polansky O."/>
            <person name="Karasova D."/>
            <person name="Kubasova T."/>
            <person name="Cizek A."/>
            <person name="Rychlik I."/>
        </authorList>
    </citation>
    <scope>NUCLEOTIDE SEQUENCE [LARGE SCALE GENOMIC DNA]</scope>
    <source>
        <strain evidence="8">An149</strain>
    </source>
</reference>
<feature type="transmembrane region" description="Helical" evidence="4">
    <location>
        <begin position="16"/>
        <end position="37"/>
    </location>
</feature>
<dbReference type="Pfam" id="PF00754">
    <property type="entry name" value="F5_F8_type_C"/>
    <property type="match status" value="1"/>
</dbReference>
<dbReference type="Pfam" id="PF07555">
    <property type="entry name" value="NAGidase"/>
    <property type="match status" value="1"/>
</dbReference>
<dbReference type="PROSITE" id="PS50022">
    <property type="entry name" value="FA58C_3"/>
    <property type="match status" value="2"/>
</dbReference>
<evidence type="ECO:0000259" key="5">
    <source>
        <dbReference type="PROSITE" id="PS50022"/>
    </source>
</evidence>
<dbReference type="GO" id="GO:0005975">
    <property type="term" value="P:carbohydrate metabolic process"/>
    <property type="evidence" value="ECO:0007669"/>
    <property type="project" value="UniProtKB-ARBA"/>
</dbReference>
<evidence type="ECO:0008006" key="9">
    <source>
        <dbReference type="Google" id="ProtNLM"/>
    </source>
</evidence>
<accession>A0A1Y4QMG9</accession>
<evidence type="ECO:0000256" key="1">
    <source>
        <dbReference type="ARBA" id="ARBA00022801"/>
    </source>
</evidence>
<dbReference type="InterPro" id="IPR017853">
    <property type="entry name" value="GH"/>
</dbReference>
<dbReference type="Pfam" id="PF07554">
    <property type="entry name" value="FIVAR"/>
    <property type="match status" value="4"/>
</dbReference>
<dbReference type="GO" id="GO:0015929">
    <property type="term" value="F:hexosaminidase activity"/>
    <property type="evidence" value="ECO:0007669"/>
    <property type="project" value="UniProtKB-ARBA"/>
</dbReference>
<evidence type="ECO:0000256" key="4">
    <source>
        <dbReference type="SAM" id="Phobius"/>
    </source>
</evidence>
<dbReference type="InterPro" id="IPR000421">
    <property type="entry name" value="FA58C"/>
</dbReference>